<dbReference type="AlphaFoldDB" id="R6USG3"/>
<feature type="transmembrane region" description="Helical" evidence="2">
    <location>
        <begin position="39"/>
        <end position="57"/>
    </location>
</feature>
<keyword evidence="4" id="KW-0378">Hydrolase</keyword>
<feature type="transmembrane region" description="Helical" evidence="2">
    <location>
        <begin position="232"/>
        <end position="250"/>
    </location>
</feature>
<gene>
    <name evidence="4" type="ORF">BN580_01309</name>
</gene>
<keyword evidence="2" id="KW-1133">Transmembrane helix</keyword>
<keyword evidence="4" id="KW-0645">Protease</keyword>
<feature type="transmembrane region" description="Helical" evidence="2">
    <location>
        <begin position="182"/>
        <end position="212"/>
    </location>
</feature>
<evidence type="ECO:0000313" key="4">
    <source>
        <dbReference type="EMBL" id="CDC73667.1"/>
    </source>
</evidence>
<feature type="domain" description="CAAX prenyl protease 2/Lysostaphin resistance protein A-like" evidence="3">
    <location>
        <begin position="125"/>
        <end position="210"/>
    </location>
</feature>
<evidence type="ECO:0000313" key="5">
    <source>
        <dbReference type="Proteomes" id="UP000017938"/>
    </source>
</evidence>
<feature type="transmembrane region" description="Helical" evidence="2">
    <location>
        <begin position="7"/>
        <end position="27"/>
    </location>
</feature>
<sequence length="328" mass="35858">MKVRASFLSPLFVLILYILALASGLLQDKLISGGNDPCLSVIIISMLVYIIPAIIFCRLKGVGYSAKLNIKLFSPGKLGCVIMSSLVLICGTVLIRSAQIYLGGTKEPVFSMFGEYLNAAQGAEFLPKAMAFAVVPAICEEFVFRAILLTEYNEGGFGAVTASVISSLLSAMMFFDLEKLPVFFFCGIICCLVTYVTGSSLTAFIVHMLFGFYGIFAEKYVTRAIINPSNRVISLFTFSLLFLVLAFIMLSEFEHILRKNGKSGVPTPSYRLKKADDGETPDVAATEEEEEGTKKVIGDRTKMNIEAFFSPTFLLCILFFAAAVFGFS</sequence>
<dbReference type="Pfam" id="PF02517">
    <property type="entry name" value="Rce1-like"/>
    <property type="match status" value="1"/>
</dbReference>
<feature type="transmembrane region" description="Helical" evidence="2">
    <location>
        <begin position="155"/>
        <end position="175"/>
    </location>
</feature>
<keyword evidence="2" id="KW-0812">Transmembrane</keyword>
<dbReference type="EMBL" id="CBFW010000174">
    <property type="protein sequence ID" value="CDC73667.1"/>
    <property type="molecule type" value="Genomic_DNA"/>
</dbReference>
<evidence type="ECO:0000256" key="2">
    <source>
        <dbReference type="SAM" id="Phobius"/>
    </source>
</evidence>
<reference evidence="4" key="1">
    <citation type="submission" date="2012-11" db="EMBL/GenBank/DDBJ databases">
        <title>Dependencies among metagenomic species, viruses, plasmids and units of genetic variation.</title>
        <authorList>
            <person name="Nielsen H.B."/>
            <person name="Almeida M."/>
            <person name="Juncker A.S."/>
            <person name="Rasmussen S."/>
            <person name="Li J."/>
            <person name="Sunagawa S."/>
            <person name="Plichta D."/>
            <person name="Gautier L."/>
            <person name="Le Chatelier E."/>
            <person name="Peletier E."/>
            <person name="Bonde I."/>
            <person name="Nielsen T."/>
            <person name="Manichanh C."/>
            <person name="Arumugam M."/>
            <person name="Batto J."/>
            <person name="Santos M.B.Q.D."/>
            <person name="Blom N."/>
            <person name="Borruel N."/>
            <person name="Burgdorf K.S."/>
            <person name="Boumezbeur F."/>
            <person name="Casellas F."/>
            <person name="Dore J."/>
            <person name="Guarner F."/>
            <person name="Hansen T."/>
            <person name="Hildebrand F."/>
            <person name="Kaas R.S."/>
            <person name="Kennedy S."/>
            <person name="Kristiansen K."/>
            <person name="Kultima J.R."/>
            <person name="Leonard P."/>
            <person name="Levenez F."/>
            <person name="Lund O."/>
            <person name="Moumen B."/>
            <person name="Le Paslier D."/>
            <person name="Pons N."/>
            <person name="Pedersen O."/>
            <person name="Prifti E."/>
            <person name="Qin J."/>
            <person name="Raes J."/>
            <person name="Tap J."/>
            <person name="Tims S."/>
            <person name="Ussery D.W."/>
            <person name="Yamada T."/>
            <person name="MetaHit consortium"/>
            <person name="Renault P."/>
            <person name="Sicheritz-Ponten T."/>
            <person name="Bork P."/>
            <person name="Wang J."/>
            <person name="Brunak S."/>
            <person name="Ehrlich S.D."/>
        </authorList>
    </citation>
    <scope>NUCLEOTIDE SEQUENCE [LARGE SCALE GENOMIC DNA]</scope>
</reference>
<feature type="transmembrane region" description="Helical" evidence="2">
    <location>
        <begin position="78"/>
        <end position="102"/>
    </location>
</feature>
<dbReference type="GO" id="GO:0004175">
    <property type="term" value="F:endopeptidase activity"/>
    <property type="evidence" value="ECO:0007669"/>
    <property type="project" value="UniProtKB-ARBA"/>
</dbReference>
<dbReference type="GO" id="GO:0006508">
    <property type="term" value="P:proteolysis"/>
    <property type="evidence" value="ECO:0007669"/>
    <property type="project" value="UniProtKB-KW"/>
</dbReference>
<accession>R6USG3</accession>
<dbReference type="Proteomes" id="UP000017938">
    <property type="component" value="Unassembled WGS sequence"/>
</dbReference>
<name>R6USG3_9BACT</name>
<feature type="transmembrane region" description="Helical" evidence="2">
    <location>
        <begin position="307"/>
        <end position="327"/>
    </location>
</feature>
<comment type="caution">
    <text evidence="4">The sequence shown here is derived from an EMBL/GenBank/DDBJ whole genome shotgun (WGS) entry which is preliminary data.</text>
</comment>
<dbReference type="InterPro" id="IPR003675">
    <property type="entry name" value="Rce1/LyrA-like_dom"/>
</dbReference>
<feature type="region of interest" description="Disordered" evidence="1">
    <location>
        <begin position="268"/>
        <end position="292"/>
    </location>
</feature>
<organism evidence="4 5">
    <name type="scientific">Candidatus Colimorpha enterica</name>
    <dbReference type="NCBI Taxonomy" id="3083063"/>
    <lineage>
        <taxon>Bacteria</taxon>
        <taxon>Pseudomonadati</taxon>
        <taxon>Bacteroidota</taxon>
        <taxon>Bacteroidia</taxon>
        <taxon>Bacteroidales</taxon>
        <taxon>Candidatus Colimorpha</taxon>
    </lineage>
</organism>
<dbReference type="STRING" id="1263015.BN580_01309"/>
<dbReference type="GO" id="GO:0080120">
    <property type="term" value="P:CAAX-box protein maturation"/>
    <property type="evidence" value="ECO:0007669"/>
    <property type="project" value="UniProtKB-ARBA"/>
</dbReference>
<evidence type="ECO:0000256" key="1">
    <source>
        <dbReference type="SAM" id="MobiDB-lite"/>
    </source>
</evidence>
<proteinExistence type="predicted"/>
<evidence type="ECO:0000259" key="3">
    <source>
        <dbReference type="Pfam" id="PF02517"/>
    </source>
</evidence>
<keyword evidence="2" id="KW-0472">Membrane</keyword>
<protein>
    <submittedName>
        <fullName evidence="4">CAAX amino terminal protease family protein</fullName>
    </submittedName>
</protein>